<keyword evidence="4" id="KW-1185">Reference proteome</keyword>
<dbReference type="PANTHER" id="PTHR38793">
    <property type="entry name" value="SLATT_FUNGAL DOMAIN-CONTAINING PROTEIN-RELATED"/>
    <property type="match status" value="1"/>
</dbReference>
<dbReference type="Proteomes" id="UP001302602">
    <property type="component" value="Unassembled WGS sequence"/>
</dbReference>
<evidence type="ECO:0000259" key="2">
    <source>
        <dbReference type="Pfam" id="PF18142"/>
    </source>
</evidence>
<evidence type="ECO:0000256" key="1">
    <source>
        <dbReference type="SAM" id="Phobius"/>
    </source>
</evidence>
<evidence type="ECO:0000313" key="3">
    <source>
        <dbReference type="EMBL" id="KAK4120738.1"/>
    </source>
</evidence>
<dbReference type="RefSeq" id="XP_062644509.1">
    <property type="nucleotide sequence ID" value="XM_062793616.1"/>
</dbReference>
<protein>
    <recommendedName>
        <fullName evidence="2">SMODS and SLOG-associating 2TM effector domain-containing protein</fullName>
    </recommendedName>
</protein>
<dbReference type="Gene3D" id="1.20.120.20">
    <property type="entry name" value="Apolipoprotein"/>
    <property type="match status" value="1"/>
</dbReference>
<reference evidence="3" key="2">
    <citation type="submission" date="2023-05" db="EMBL/GenBank/DDBJ databases">
        <authorList>
            <consortium name="Lawrence Berkeley National Laboratory"/>
            <person name="Steindorff A."/>
            <person name="Hensen N."/>
            <person name="Bonometti L."/>
            <person name="Westerberg I."/>
            <person name="Brannstrom I.O."/>
            <person name="Guillou S."/>
            <person name="Cros-Aarteil S."/>
            <person name="Calhoun S."/>
            <person name="Haridas S."/>
            <person name="Kuo A."/>
            <person name="Mondo S."/>
            <person name="Pangilinan J."/>
            <person name="Riley R."/>
            <person name="Labutti K."/>
            <person name="Andreopoulos B."/>
            <person name="Lipzen A."/>
            <person name="Chen C."/>
            <person name="Yanf M."/>
            <person name="Daum C."/>
            <person name="Ng V."/>
            <person name="Clum A."/>
            <person name="Ohm R."/>
            <person name="Martin F."/>
            <person name="Silar P."/>
            <person name="Natvig D."/>
            <person name="Lalanne C."/>
            <person name="Gautier V."/>
            <person name="Ament-Velasquez S.L."/>
            <person name="Kruys A."/>
            <person name="Hutchinson M.I."/>
            <person name="Powell A.J."/>
            <person name="Barry K."/>
            <person name="Miller A.N."/>
            <person name="Grigoriev I.V."/>
            <person name="Debuchy R."/>
            <person name="Gladieux P."/>
            <person name="Thoren M.H."/>
            <person name="Johannesson H."/>
        </authorList>
    </citation>
    <scope>NUCLEOTIDE SEQUENCE</scope>
    <source>
        <strain evidence="3">CBS 731.68</strain>
    </source>
</reference>
<name>A0AAN6TU64_9PEZI</name>
<dbReference type="AlphaFoldDB" id="A0AAN6TU64"/>
<dbReference type="EMBL" id="MU853237">
    <property type="protein sequence ID" value="KAK4120738.1"/>
    <property type="molecule type" value="Genomic_DNA"/>
</dbReference>
<keyword evidence="1" id="KW-1133">Transmembrane helix</keyword>
<feature type="transmembrane region" description="Helical" evidence="1">
    <location>
        <begin position="111"/>
        <end position="136"/>
    </location>
</feature>
<keyword evidence="1" id="KW-0812">Transmembrane</keyword>
<feature type="transmembrane region" description="Helical" evidence="1">
    <location>
        <begin position="142"/>
        <end position="160"/>
    </location>
</feature>
<evidence type="ECO:0000313" key="4">
    <source>
        <dbReference type="Proteomes" id="UP001302602"/>
    </source>
</evidence>
<proteinExistence type="predicted"/>
<dbReference type="NCBIfam" id="NF033635">
    <property type="entry name" value="SLATT_fungal"/>
    <property type="match status" value="1"/>
</dbReference>
<accession>A0AAN6TU64</accession>
<organism evidence="3 4">
    <name type="scientific">Parathielavia appendiculata</name>
    <dbReference type="NCBI Taxonomy" id="2587402"/>
    <lineage>
        <taxon>Eukaryota</taxon>
        <taxon>Fungi</taxon>
        <taxon>Dikarya</taxon>
        <taxon>Ascomycota</taxon>
        <taxon>Pezizomycotina</taxon>
        <taxon>Sordariomycetes</taxon>
        <taxon>Sordariomycetidae</taxon>
        <taxon>Sordariales</taxon>
        <taxon>Chaetomiaceae</taxon>
        <taxon>Parathielavia</taxon>
    </lineage>
</organism>
<comment type="caution">
    <text evidence="3">The sequence shown here is derived from an EMBL/GenBank/DDBJ whole genome shotgun (WGS) entry which is preliminary data.</text>
</comment>
<keyword evidence="1" id="KW-0472">Membrane</keyword>
<dbReference type="PANTHER" id="PTHR38793:SF3">
    <property type="entry name" value="SMODS AND SLOG-ASSOCIATING 2TM EFFECTOR DOMAIN-CONTAINING PROTEIN"/>
    <property type="match status" value="1"/>
</dbReference>
<gene>
    <name evidence="3" type="ORF">N657DRAFT_648919</name>
</gene>
<sequence length="427" mass="45976">MASSFVDSLMRLIVPKRRLLHARGRSRLDEEQATNVDSSVLGSSTLAPSHIHTVGHRVSGDDALVLFRLMLGITADPHLGFNSSALRPADNVGLYARVVHSEQTAKDNYKVFSAAINACFFLQIIVAAALTALGAANADNKAITAFGAVNTIIAGFLSYLKGSGYPARFRQNATEWKRVREFIEHRERDFSLEGCTLDVYEVVDTIREMYDNTKREIQLSTPEAHSPKMNNGGVDTAKAEAIASKLRGLEETFKKLRGHAGAVDAKSDDVMAKVRSLGEAAHAKVSGGIDVKPHADEVAGKLRPGLDDTAQKVGAQVGAVSETVEAKSTDLLARLRSLEDTIDKVKSSVEKTVQFGQETAHSAAHGAAQNVALAVQEKEKEAAVGVRNLGKAVSMEVEERRPRTPRGVSVTVVNRDGNVEAEAAFKK</sequence>
<dbReference type="InterPro" id="IPR041622">
    <property type="entry name" value="SLATT_fungi"/>
</dbReference>
<dbReference type="GeneID" id="87830385"/>
<dbReference type="Pfam" id="PF18142">
    <property type="entry name" value="SLATT_fungal"/>
    <property type="match status" value="1"/>
</dbReference>
<feature type="domain" description="SMODS and SLOG-associating 2TM effector" evidence="2">
    <location>
        <begin position="97"/>
        <end position="215"/>
    </location>
</feature>
<reference evidence="3" key="1">
    <citation type="journal article" date="2023" name="Mol. Phylogenet. Evol.">
        <title>Genome-scale phylogeny and comparative genomics of the fungal order Sordariales.</title>
        <authorList>
            <person name="Hensen N."/>
            <person name="Bonometti L."/>
            <person name="Westerberg I."/>
            <person name="Brannstrom I.O."/>
            <person name="Guillou S."/>
            <person name="Cros-Aarteil S."/>
            <person name="Calhoun S."/>
            <person name="Haridas S."/>
            <person name="Kuo A."/>
            <person name="Mondo S."/>
            <person name="Pangilinan J."/>
            <person name="Riley R."/>
            <person name="LaButti K."/>
            <person name="Andreopoulos B."/>
            <person name="Lipzen A."/>
            <person name="Chen C."/>
            <person name="Yan M."/>
            <person name="Daum C."/>
            <person name="Ng V."/>
            <person name="Clum A."/>
            <person name="Steindorff A."/>
            <person name="Ohm R.A."/>
            <person name="Martin F."/>
            <person name="Silar P."/>
            <person name="Natvig D.O."/>
            <person name="Lalanne C."/>
            <person name="Gautier V."/>
            <person name="Ament-Velasquez S.L."/>
            <person name="Kruys A."/>
            <person name="Hutchinson M.I."/>
            <person name="Powell A.J."/>
            <person name="Barry K."/>
            <person name="Miller A.N."/>
            <person name="Grigoriev I.V."/>
            <person name="Debuchy R."/>
            <person name="Gladieux P."/>
            <person name="Hiltunen Thoren M."/>
            <person name="Johannesson H."/>
        </authorList>
    </citation>
    <scope>NUCLEOTIDE SEQUENCE</scope>
    <source>
        <strain evidence="3">CBS 731.68</strain>
    </source>
</reference>